<comment type="similarity">
    <text evidence="7">Belongs to the binding-protein-dependent transport system permease family.</text>
</comment>
<evidence type="ECO:0000256" key="4">
    <source>
        <dbReference type="ARBA" id="ARBA00022692"/>
    </source>
</evidence>
<dbReference type="InterPro" id="IPR000515">
    <property type="entry name" value="MetI-like"/>
</dbReference>
<feature type="transmembrane region" description="Helical" evidence="7">
    <location>
        <begin position="101"/>
        <end position="122"/>
    </location>
</feature>
<keyword evidence="11" id="KW-1185">Reference proteome</keyword>
<evidence type="ECO:0000256" key="2">
    <source>
        <dbReference type="ARBA" id="ARBA00022448"/>
    </source>
</evidence>
<feature type="transmembrane region" description="Helical" evidence="7">
    <location>
        <begin position="292"/>
        <end position="314"/>
    </location>
</feature>
<dbReference type="InterPro" id="IPR050809">
    <property type="entry name" value="UgpAE/MalFG_permease"/>
</dbReference>
<dbReference type="InterPro" id="IPR035906">
    <property type="entry name" value="MetI-like_sf"/>
</dbReference>
<reference evidence="11" key="1">
    <citation type="journal article" date="2019" name="Int. J. Syst. Evol. Microbiol.">
        <title>The Global Catalogue of Microorganisms (GCM) 10K type strain sequencing project: providing services to taxonomists for standard genome sequencing and annotation.</title>
        <authorList>
            <consortium name="The Broad Institute Genomics Platform"/>
            <consortium name="The Broad Institute Genome Sequencing Center for Infectious Disease"/>
            <person name="Wu L."/>
            <person name="Ma J."/>
        </authorList>
    </citation>
    <scope>NUCLEOTIDE SEQUENCE [LARGE SCALE GENOMIC DNA]</scope>
    <source>
        <strain evidence="11">CGMCC 4.7177</strain>
    </source>
</reference>
<feature type="transmembrane region" description="Helical" evidence="7">
    <location>
        <begin position="33"/>
        <end position="55"/>
    </location>
</feature>
<dbReference type="PROSITE" id="PS50928">
    <property type="entry name" value="ABC_TM1"/>
    <property type="match status" value="1"/>
</dbReference>
<evidence type="ECO:0000313" key="11">
    <source>
        <dbReference type="Proteomes" id="UP001595839"/>
    </source>
</evidence>
<feature type="domain" description="ABC transmembrane type-1" evidence="9">
    <location>
        <begin position="97"/>
        <end position="313"/>
    </location>
</feature>
<dbReference type="SUPFAM" id="SSF161098">
    <property type="entry name" value="MetI-like"/>
    <property type="match status" value="1"/>
</dbReference>
<evidence type="ECO:0000256" key="1">
    <source>
        <dbReference type="ARBA" id="ARBA00004651"/>
    </source>
</evidence>
<evidence type="ECO:0000256" key="8">
    <source>
        <dbReference type="SAM" id="MobiDB-lite"/>
    </source>
</evidence>
<evidence type="ECO:0000256" key="7">
    <source>
        <dbReference type="RuleBase" id="RU363032"/>
    </source>
</evidence>
<dbReference type="Proteomes" id="UP001595839">
    <property type="component" value="Unassembled WGS sequence"/>
</dbReference>
<name>A0ABV9AGK2_9ACTN</name>
<feature type="compositionally biased region" description="Polar residues" evidence="8">
    <location>
        <begin position="1"/>
        <end position="11"/>
    </location>
</feature>
<dbReference type="Gene3D" id="1.10.3720.10">
    <property type="entry name" value="MetI-like"/>
    <property type="match status" value="1"/>
</dbReference>
<evidence type="ECO:0000256" key="6">
    <source>
        <dbReference type="ARBA" id="ARBA00023136"/>
    </source>
</evidence>
<evidence type="ECO:0000259" key="9">
    <source>
        <dbReference type="PROSITE" id="PS50928"/>
    </source>
</evidence>
<organism evidence="10 11">
    <name type="scientific">Streptomyces vulcanius</name>
    <dbReference type="NCBI Taxonomy" id="1441876"/>
    <lineage>
        <taxon>Bacteria</taxon>
        <taxon>Bacillati</taxon>
        <taxon>Actinomycetota</taxon>
        <taxon>Actinomycetes</taxon>
        <taxon>Kitasatosporales</taxon>
        <taxon>Streptomycetaceae</taxon>
        <taxon>Streptomyces</taxon>
    </lineage>
</organism>
<evidence type="ECO:0000313" key="10">
    <source>
        <dbReference type="EMBL" id="MFC4498151.1"/>
    </source>
</evidence>
<dbReference type="PANTHER" id="PTHR43227">
    <property type="entry name" value="BLL4140 PROTEIN"/>
    <property type="match status" value="1"/>
</dbReference>
<keyword evidence="2 7" id="KW-0813">Transport</keyword>
<dbReference type="RefSeq" id="WP_381166288.1">
    <property type="nucleotide sequence ID" value="NZ_JBHSFK010000001.1"/>
</dbReference>
<feature type="region of interest" description="Disordered" evidence="8">
    <location>
        <begin position="1"/>
        <end position="27"/>
    </location>
</feature>
<feature type="transmembrane region" description="Helical" evidence="7">
    <location>
        <begin position="232"/>
        <end position="255"/>
    </location>
</feature>
<dbReference type="CDD" id="cd06261">
    <property type="entry name" value="TM_PBP2"/>
    <property type="match status" value="1"/>
</dbReference>
<evidence type="ECO:0000256" key="5">
    <source>
        <dbReference type="ARBA" id="ARBA00022989"/>
    </source>
</evidence>
<evidence type="ECO:0000256" key="3">
    <source>
        <dbReference type="ARBA" id="ARBA00022475"/>
    </source>
</evidence>
<gene>
    <name evidence="10" type="ORF">ACFPIH_01230</name>
</gene>
<proteinExistence type="inferred from homology"/>
<feature type="transmembrane region" description="Helical" evidence="7">
    <location>
        <begin position="188"/>
        <end position="211"/>
    </location>
</feature>
<dbReference type="PANTHER" id="PTHR43227:SF8">
    <property type="entry name" value="DIACETYLCHITOBIOSE UPTAKE SYSTEM PERMEASE PROTEIN DASB"/>
    <property type="match status" value="1"/>
</dbReference>
<keyword evidence="3" id="KW-1003">Cell membrane</keyword>
<keyword evidence="4 7" id="KW-0812">Transmembrane</keyword>
<dbReference type="Pfam" id="PF00528">
    <property type="entry name" value="BPD_transp_1"/>
    <property type="match status" value="1"/>
</dbReference>
<protein>
    <submittedName>
        <fullName evidence="10">Carbohydrate ABC transporter permease</fullName>
    </submittedName>
</protein>
<comment type="caution">
    <text evidence="10">The sequence shown here is derived from an EMBL/GenBank/DDBJ whole genome shotgun (WGS) entry which is preliminary data.</text>
</comment>
<dbReference type="EMBL" id="JBHSFK010000001">
    <property type="protein sequence ID" value="MFC4498151.1"/>
    <property type="molecule type" value="Genomic_DNA"/>
</dbReference>
<feature type="transmembrane region" description="Helical" evidence="7">
    <location>
        <begin position="134"/>
        <end position="156"/>
    </location>
</feature>
<accession>A0ABV9AGK2</accession>
<keyword evidence="5 7" id="KW-1133">Transmembrane helix</keyword>
<sequence length="324" mass="35654">MSAADTLQSVTKGAPPDRTGASARPPRRRKGALLPYLLIAPAIIVLAGVLGWPLIDTVLLSFQDERRNNLWAGTSPPWVGLDQYTAILGDSEFWQVTLRTVVFVVVCVVLTMLLGLLMAMLLQRVSTWVRLLMTAALVAVWSMPLLVATSIFRWLFDSDYGLANSLLSKLPGVGLRGHNWFLDPVQGLAIIVGVVVWGAIPFIAISLHSALTQVPQELEEAARIDGARGFGIFRYVIFPVIKPVFVMTTTLNVIWDFGVFGQVFLMRNAHPEPEYQLLGIYSYSKAFESNSFSQGAAISVITVLMLAGVSVYYLRQLMKIGEVE</sequence>
<keyword evidence="6 7" id="KW-0472">Membrane</keyword>
<comment type="subcellular location">
    <subcellularLocation>
        <location evidence="1 7">Cell membrane</location>
        <topology evidence="1 7">Multi-pass membrane protein</topology>
    </subcellularLocation>
</comment>